<keyword evidence="3" id="KW-1185">Reference proteome</keyword>
<dbReference type="EMBL" id="BAAATA010000006">
    <property type="protein sequence ID" value="GAA2479126.1"/>
    <property type="molecule type" value="Genomic_DNA"/>
</dbReference>
<name>A0ABP5YI76_9ACTN</name>
<dbReference type="Proteomes" id="UP001501358">
    <property type="component" value="Unassembled WGS sequence"/>
</dbReference>
<dbReference type="PANTHER" id="PTHR34202">
    <property type="entry name" value="UPF0548 PROTEIN"/>
    <property type="match status" value="1"/>
</dbReference>
<dbReference type="Pfam" id="PF09348">
    <property type="entry name" value="DUF1990"/>
    <property type="match status" value="1"/>
</dbReference>
<gene>
    <name evidence="2" type="ORF">GCM10010406_14090</name>
</gene>
<evidence type="ECO:0000259" key="1">
    <source>
        <dbReference type="Pfam" id="PF09348"/>
    </source>
</evidence>
<evidence type="ECO:0000313" key="3">
    <source>
        <dbReference type="Proteomes" id="UP001501358"/>
    </source>
</evidence>
<dbReference type="InterPro" id="IPR018960">
    <property type="entry name" value="DUF1990"/>
</dbReference>
<protein>
    <recommendedName>
        <fullName evidence="1">DUF1990 domain-containing protein</fullName>
    </recommendedName>
</protein>
<organism evidence="2 3">
    <name type="scientific">Streptomyces thermolineatus</name>
    <dbReference type="NCBI Taxonomy" id="44033"/>
    <lineage>
        <taxon>Bacteria</taxon>
        <taxon>Bacillati</taxon>
        <taxon>Actinomycetota</taxon>
        <taxon>Actinomycetes</taxon>
        <taxon>Kitasatosporales</taxon>
        <taxon>Streptomycetaceae</taxon>
        <taxon>Streptomyces</taxon>
    </lineage>
</organism>
<comment type="caution">
    <text evidence="2">The sequence shown here is derived from an EMBL/GenBank/DDBJ whole genome shotgun (WGS) entry which is preliminary data.</text>
</comment>
<feature type="domain" description="DUF1990" evidence="1">
    <location>
        <begin position="43"/>
        <end position="120"/>
    </location>
</feature>
<reference evidence="3" key="1">
    <citation type="journal article" date="2019" name="Int. J. Syst. Evol. Microbiol.">
        <title>The Global Catalogue of Microorganisms (GCM) 10K type strain sequencing project: providing services to taxonomists for standard genome sequencing and annotation.</title>
        <authorList>
            <consortium name="The Broad Institute Genomics Platform"/>
            <consortium name="The Broad Institute Genome Sequencing Center for Infectious Disease"/>
            <person name="Wu L."/>
            <person name="Ma J."/>
        </authorList>
    </citation>
    <scope>NUCLEOTIDE SEQUENCE [LARGE SCALE GENOMIC DNA]</scope>
    <source>
        <strain evidence="3">JCM 6307</strain>
    </source>
</reference>
<evidence type="ECO:0000313" key="2">
    <source>
        <dbReference type="EMBL" id="GAA2479126.1"/>
    </source>
</evidence>
<sequence>MAEEARVRLAVREVGVVGPFDYPGVGATRDPASLPPAGYRLPRAPCEVVRSVREDDRVGFAHGTLPGRPECGEEAFVVERDADGTVRLSVTAFSRPALRYTRAAGPAVRLLRRAYAGRCGTVPREPTGQFDGK</sequence>
<proteinExistence type="predicted"/>
<accession>A0ABP5YI76</accession>
<dbReference type="PANTHER" id="PTHR34202:SF1">
    <property type="entry name" value="UPF0548 PROTEIN"/>
    <property type="match status" value="1"/>
</dbReference>